<dbReference type="Pfam" id="PF19807">
    <property type="entry name" value="DUF6290"/>
    <property type="match status" value="1"/>
</dbReference>
<reference evidence="1 3" key="1">
    <citation type="submission" date="2015-09" db="EMBL/GenBank/DDBJ databases">
        <authorList>
            <person name="Jackson K.R."/>
            <person name="Lunt B.L."/>
            <person name="Fisher J.N.B."/>
            <person name="Gardner A.V."/>
            <person name="Bailey M.E."/>
            <person name="Deus L.M."/>
            <person name="Earl A.S."/>
            <person name="Gibby P.D."/>
            <person name="Hartmann K.A."/>
            <person name="Liu J.E."/>
            <person name="Manci A.M."/>
            <person name="Nielsen D.A."/>
            <person name="Solomon M.B."/>
            <person name="Breakwell D.P."/>
            <person name="Burnett S.H."/>
            <person name="Grose J.H."/>
        </authorList>
    </citation>
    <scope>NUCLEOTIDE SEQUENCE [LARGE SCALE GENOMIC DNA]</scope>
    <source>
        <strain evidence="1 3">KCOM 1279</strain>
    </source>
</reference>
<evidence type="ECO:0000313" key="4">
    <source>
        <dbReference type="Proteomes" id="UP000230719"/>
    </source>
</evidence>
<reference evidence="2 4" key="2">
    <citation type="submission" date="2017-08" db="EMBL/GenBank/DDBJ databases">
        <title>Analysis of Fusobacterium persistence and antibiotic response in human colorectal.</title>
        <authorList>
            <person name="Bullman S."/>
        </authorList>
    </citation>
    <scope>NUCLEOTIDE SEQUENCE [LARGE SCALE GENOMIC DNA]</scope>
    <source>
        <strain evidence="2 4">P2_CP</strain>
    </source>
</reference>
<evidence type="ECO:0008006" key="5">
    <source>
        <dbReference type="Google" id="ProtNLM"/>
    </source>
</evidence>
<evidence type="ECO:0000313" key="1">
    <source>
        <dbReference type="EMBL" id="ALF16784.1"/>
    </source>
</evidence>
<evidence type="ECO:0000313" key="2">
    <source>
        <dbReference type="EMBL" id="PIM89566.1"/>
    </source>
</evidence>
<evidence type="ECO:0000313" key="3">
    <source>
        <dbReference type="Proteomes" id="UP000063147"/>
    </source>
</evidence>
<accession>A0A0M4RVX3</accession>
<dbReference type="EMBL" id="NPND01000026">
    <property type="protein sequence ID" value="PIM89566.1"/>
    <property type="molecule type" value="Genomic_DNA"/>
</dbReference>
<gene>
    <name evidence="2" type="ORF">CI114_08290</name>
    <name evidence="1" type="ORF">RN98_00575</name>
</gene>
<organism evidence="1">
    <name type="scientific">Fusobacterium animalis</name>
    <dbReference type="NCBI Taxonomy" id="76859"/>
    <lineage>
        <taxon>Bacteria</taxon>
        <taxon>Fusobacteriati</taxon>
        <taxon>Fusobacteriota</taxon>
        <taxon>Fusobacteriia</taxon>
        <taxon>Fusobacteriales</taxon>
        <taxon>Fusobacteriaceae</taxon>
        <taxon>Fusobacterium</taxon>
    </lineage>
</organism>
<dbReference type="EMBL" id="CP012713">
    <property type="protein sequence ID" value="ALF16784.1"/>
    <property type="molecule type" value="Genomic_DNA"/>
</dbReference>
<dbReference type="Proteomes" id="UP000230719">
    <property type="component" value="Unassembled WGS sequence"/>
</dbReference>
<dbReference type="Proteomes" id="UP000063147">
    <property type="component" value="Chromosome"/>
</dbReference>
<dbReference type="AlphaFoldDB" id="A0A0M4RVX3"/>
<proteinExistence type="predicted"/>
<protein>
    <recommendedName>
        <fullName evidence="5">Toxin-antitoxin system, antitoxin component, ribbon-helix-helix domain protein</fullName>
    </recommendedName>
</protein>
<name>A0A0M4RVX3_9FUSO</name>
<dbReference type="InterPro" id="IPR046257">
    <property type="entry name" value="DUF6290"/>
</dbReference>
<dbReference type="RefSeq" id="WP_016340149.1">
    <property type="nucleotide sequence ID" value="NZ_CP012713.1"/>
</dbReference>
<dbReference type="PATRIC" id="fig|76859.3.peg.114"/>
<dbReference type="OrthoDB" id="90710at2"/>
<sequence length="76" mass="8826">MATITLNITDEQKKFLTDYSNSNNINFNNMFALFIEYLEDMEDIKTIEKIVNDPNTKYSEGMEDLAKECGIDYEAL</sequence>